<keyword evidence="2" id="KW-0238">DNA-binding</keyword>
<accession>A0A9W6LNQ4</accession>
<protein>
    <submittedName>
        <fullName evidence="5">GntR family transcriptional regulator</fullName>
    </submittedName>
</protein>
<dbReference type="GO" id="GO:0003677">
    <property type="term" value="F:DNA binding"/>
    <property type="evidence" value="ECO:0007669"/>
    <property type="project" value="UniProtKB-KW"/>
</dbReference>
<feature type="domain" description="GntR C-terminal" evidence="4">
    <location>
        <begin position="107"/>
        <end position="228"/>
    </location>
</feature>
<dbReference type="InterPro" id="IPR013668">
    <property type="entry name" value="RNase_R_HTH_12"/>
</dbReference>
<dbReference type="PANTHER" id="PTHR43537:SF24">
    <property type="entry name" value="GLUCONATE OPERON TRANSCRIPTIONAL REPRESSOR"/>
    <property type="match status" value="1"/>
</dbReference>
<evidence type="ECO:0000259" key="4">
    <source>
        <dbReference type="SMART" id="SM00895"/>
    </source>
</evidence>
<proteinExistence type="predicted"/>
<dbReference type="Pfam" id="PF08461">
    <property type="entry name" value="WHD_RNase_R"/>
    <property type="match status" value="1"/>
</dbReference>
<gene>
    <name evidence="5" type="ORF">PM10SUCC1_23670</name>
</gene>
<organism evidence="5 6">
    <name type="scientific">Propionigenium maris DSM 9537</name>
    <dbReference type="NCBI Taxonomy" id="1123000"/>
    <lineage>
        <taxon>Bacteria</taxon>
        <taxon>Fusobacteriati</taxon>
        <taxon>Fusobacteriota</taxon>
        <taxon>Fusobacteriia</taxon>
        <taxon>Fusobacteriales</taxon>
        <taxon>Fusobacteriaceae</taxon>
        <taxon>Propionigenium</taxon>
    </lineage>
</organism>
<evidence type="ECO:0000256" key="2">
    <source>
        <dbReference type="ARBA" id="ARBA00023125"/>
    </source>
</evidence>
<dbReference type="RefSeq" id="WP_281836229.1">
    <property type="nucleotide sequence ID" value="NZ_BSDY01000010.1"/>
</dbReference>
<dbReference type="SUPFAM" id="SSF48008">
    <property type="entry name" value="GntR ligand-binding domain-like"/>
    <property type="match status" value="1"/>
</dbReference>
<dbReference type="InterPro" id="IPR011711">
    <property type="entry name" value="GntR_C"/>
</dbReference>
<evidence type="ECO:0000256" key="3">
    <source>
        <dbReference type="ARBA" id="ARBA00023163"/>
    </source>
</evidence>
<dbReference type="Gene3D" id="1.20.120.530">
    <property type="entry name" value="GntR ligand-binding domain-like"/>
    <property type="match status" value="1"/>
</dbReference>
<dbReference type="AlphaFoldDB" id="A0A9W6LNQ4"/>
<dbReference type="PANTHER" id="PTHR43537">
    <property type="entry name" value="TRANSCRIPTIONAL REGULATOR, GNTR FAMILY"/>
    <property type="match status" value="1"/>
</dbReference>
<sequence length="240" mass="27806">MFMGERIMGCNENILKILRGSSRPVGASYIKRELKKFGEEVSEATIGRILFSLDSEGYSRKEGYRGRVITSLGGEYLDIKEREEQIRRRSEIFLSALDINEIDELLEALEARKVVESQIAKYAARRCNLQAKKDLQVIIESHERRLRGLTTYQYNVPFHKYIASLCKNRILEHMLELVIDDTRFTPILKRVEKGLGVKTLEEHKVIAQAVIERDETAAEKAMARHIESLIDQVKKYRYTL</sequence>
<dbReference type="EMBL" id="BSDY01000010">
    <property type="protein sequence ID" value="GLI56853.1"/>
    <property type="molecule type" value="Genomic_DNA"/>
</dbReference>
<dbReference type="InterPro" id="IPR008920">
    <property type="entry name" value="TF_FadR/GntR_C"/>
</dbReference>
<dbReference type="SMART" id="SM00895">
    <property type="entry name" value="FCD"/>
    <property type="match status" value="1"/>
</dbReference>
<reference evidence="5" key="1">
    <citation type="submission" date="2022-12" db="EMBL/GenBank/DDBJ databases">
        <title>Reference genome sequencing for broad-spectrum identification of bacterial and archaeal isolates by mass spectrometry.</title>
        <authorList>
            <person name="Sekiguchi Y."/>
            <person name="Tourlousse D.M."/>
        </authorList>
    </citation>
    <scope>NUCLEOTIDE SEQUENCE</scope>
    <source>
        <strain evidence="5">10succ1</strain>
    </source>
</reference>
<evidence type="ECO:0000313" key="6">
    <source>
        <dbReference type="Proteomes" id="UP001144471"/>
    </source>
</evidence>
<keyword evidence="1" id="KW-0805">Transcription regulation</keyword>
<name>A0A9W6LNQ4_9FUSO</name>
<keyword evidence="3" id="KW-0804">Transcription</keyword>
<keyword evidence="6" id="KW-1185">Reference proteome</keyword>
<dbReference type="Pfam" id="PF07729">
    <property type="entry name" value="FCD"/>
    <property type="match status" value="1"/>
</dbReference>
<dbReference type="Proteomes" id="UP001144471">
    <property type="component" value="Unassembled WGS sequence"/>
</dbReference>
<comment type="caution">
    <text evidence="5">The sequence shown here is derived from an EMBL/GenBank/DDBJ whole genome shotgun (WGS) entry which is preliminary data.</text>
</comment>
<evidence type="ECO:0000256" key="1">
    <source>
        <dbReference type="ARBA" id="ARBA00023015"/>
    </source>
</evidence>
<evidence type="ECO:0000313" key="5">
    <source>
        <dbReference type="EMBL" id="GLI56853.1"/>
    </source>
</evidence>